<keyword evidence="4 6" id="KW-0472">Membrane</keyword>
<evidence type="ECO:0000313" key="9">
    <source>
        <dbReference type="Proteomes" id="UP000799778"/>
    </source>
</evidence>
<feature type="transmembrane region" description="Helical" evidence="6">
    <location>
        <begin position="411"/>
        <end position="433"/>
    </location>
</feature>
<evidence type="ECO:0000259" key="7">
    <source>
        <dbReference type="PROSITE" id="PS50850"/>
    </source>
</evidence>
<dbReference type="InterPro" id="IPR020846">
    <property type="entry name" value="MFS_dom"/>
</dbReference>
<gene>
    <name evidence="8" type="ORF">BU24DRAFT_88990</name>
</gene>
<keyword evidence="2 6" id="KW-0812">Transmembrane</keyword>
<dbReference type="InterPro" id="IPR011701">
    <property type="entry name" value="MFS"/>
</dbReference>
<feature type="domain" description="Major facilitator superfamily (MFS) profile" evidence="7">
    <location>
        <begin position="38"/>
        <end position="472"/>
    </location>
</feature>
<comment type="similarity">
    <text evidence="5">Belongs to the major facilitator superfamily. CAR1 family.</text>
</comment>
<evidence type="ECO:0000256" key="6">
    <source>
        <dbReference type="SAM" id="Phobius"/>
    </source>
</evidence>
<feature type="transmembrane region" description="Helical" evidence="6">
    <location>
        <begin position="107"/>
        <end position="124"/>
    </location>
</feature>
<evidence type="ECO:0000256" key="5">
    <source>
        <dbReference type="ARBA" id="ARBA00038347"/>
    </source>
</evidence>
<dbReference type="Pfam" id="PF07690">
    <property type="entry name" value="MFS_1"/>
    <property type="match status" value="1"/>
</dbReference>
<feature type="transmembrane region" description="Helical" evidence="6">
    <location>
        <begin position="380"/>
        <end position="399"/>
    </location>
</feature>
<dbReference type="AlphaFoldDB" id="A0A6A5X7U3"/>
<feature type="transmembrane region" description="Helical" evidence="6">
    <location>
        <begin position="77"/>
        <end position="95"/>
    </location>
</feature>
<feature type="transmembrane region" description="Helical" evidence="6">
    <location>
        <begin position="195"/>
        <end position="214"/>
    </location>
</feature>
<feature type="transmembrane region" description="Helical" evidence="6">
    <location>
        <begin position="269"/>
        <end position="292"/>
    </location>
</feature>
<feature type="transmembrane region" description="Helical" evidence="6">
    <location>
        <begin position="312"/>
        <end position="334"/>
    </location>
</feature>
<reference evidence="8" key="1">
    <citation type="journal article" date="2020" name="Stud. Mycol.">
        <title>101 Dothideomycetes genomes: a test case for predicting lifestyles and emergence of pathogens.</title>
        <authorList>
            <person name="Haridas S."/>
            <person name="Albert R."/>
            <person name="Binder M."/>
            <person name="Bloem J."/>
            <person name="Labutti K."/>
            <person name="Salamov A."/>
            <person name="Andreopoulos B."/>
            <person name="Baker S."/>
            <person name="Barry K."/>
            <person name="Bills G."/>
            <person name="Bluhm B."/>
            <person name="Cannon C."/>
            <person name="Castanera R."/>
            <person name="Culley D."/>
            <person name="Daum C."/>
            <person name="Ezra D."/>
            <person name="Gonzalez J."/>
            <person name="Henrissat B."/>
            <person name="Kuo A."/>
            <person name="Liang C."/>
            <person name="Lipzen A."/>
            <person name="Lutzoni F."/>
            <person name="Magnuson J."/>
            <person name="Mondo S."/>
            <person name="Nolan M."/>
            <person name="Ohm R."/>
            <person name="Pangilinan J."/>
            <person name="Park H.-J."/>
            <person name="Ramirez L."/>
            <person name="Alfaro M."/>
            <person name="Sun H."/>
            <person name="Tritt A."/>
            <person name="Yoshinaga Y."/>
            <person name="Zwiers L.-H."/>
            <person name="Turgeon B."/>
            <person name="Goodwin S."/>
            <person name="Spatafora J."/>
            <person name="Crous P."/>
            <person name="Grigoriev I."/>
        </authorList>
    </citation>
    <scope>NUCLEOTIDE SEQUENCE</scope>
    <source>
        <strain evidence="8">CBS 175.79</strain>
    </source>
</reference>
<feature type="transmembrane region" description="Helical" evidence="6">
    <location>
        <begin position="355"/>
        <end position="374"/>
    </location>
</feature>
<feature type="transmembrane region" description="Helical" evidence="6">
    <location>
        <begin position="130"/>
        <end position="152"/>
    </location>
</feature>
<dbReference type="RefSeq" id="XP_033377315.1">
    <property type="nucleotide sequence ID" value="XM_033534756.1"/>
</dbReference>
<dbReference type="Gene3D" id="1.20.1250.20">
    <property type="entry name" value="MFS general substrate transporter like domains"/>
    <property type="match status" value="1"/>
</dbReference>
<dbReference type="PANTHER" id="PTHR23502:SF163">
    <property type="entry name" value="MAJOR FACILITATOR SUPERFAMILY (MFS) PROFILE DOMAIN-CONTAINING PROTEIN"/>
    <property type="match status" value="1"/>
</dbReference>
<evidence type="ECO:0000256" key="2">
    <source>
        <dbReference type="ARBA" id="ARBA00022692"/>
    </source>
</evidence>
<organism evidence="8 9">
    <name type="scientific">Aaosphaeria arxii CBS 175.79</name>
    <dbReference type="NCBI Taxonomy" id="1450172"/>
    <lineage>
        <taxon>Eukaryota</taxon>
        <taxon>Fungi</taxon>
        <taxon>Dikarya</taxon>
        <taxon>Ascomycota</taxon>
        <taxon>Pezizomycotina</taxon>
        <taxon>Dothideomycetes</taxon>
        <taxon>Pleosporomycetidae</taxon>
        <taxon>Pleosporales</taxon>
        <taxon>Pleosporales incertae sedis</taxon>
        <taxon>Aaosphaeria</taxon>
    </lineage>
</organism>
<accession>A0A6A5X7U3</accession>
<comment type="subcellular location">
    <subcellularLocation>
        <location evidence="1">Membrane</location>
        <topology evidence="1">Multi-pass membrane protein</topology>
    </subcellularLocation>
</comment>
<dbReference type="PANTHER" id="PTHR23502">
    <property type="entry name" value="MAJOR FACILITATOR SUPERFAMILY"/>
    <property type="match status" value="1"/>
</dbReference>
<dbReference type="InterPro" id="IPR036259">
    <property type="entry name" value="MFS_trans_sf"/>
</dbReference>
<evidence type="ECO:0000313" key="8">
    <source>
        <dbReference type="EMBL" id="KAF2008976.1"/>
    </source>
</evidence>
<dbReference type="FunFam" id="1.20.1250.20:FF:000509">
    <property type="entry name" value="MFS general substrate transporter"/>
    <property type="match status" value="1"/>
</dbReference>
<sequence length="484" mass="52279">MVADERQPLLQADVTEVQETKVAAKLPDQWSSAYRWSVVALLFVQAFTVTFTCISVVPIAGHIVADLNNGHSDKSSSVLLVTIWELGEAAGPLLIAPLSEMYGRYPVFNVANVLFICGIGLSAWCQSASLFIFARFLTGCAVASNVLGPAIIGDIFPSEQRGTAMSYVMLAPLLGGAIGPAIAGTIAQTTGWRQVMYMALILAILCETAFLTLFRETYKVVIVKKNHALLRANGSADADQDEEDETLKKAVHEIEESALWASIVRPMNVLASSFVLQILSLYGALVFAFFYIMSTTLPDILQSKYNLPPSLVGSSFLLFSIGSCIGLVVCNTLLDRLYKRAATPANPKPAPESRLPLMLLASSIFPIFVALYGWAAEFSLKLPVFLTSVVLQGFGLMLIELPVMAYVVDAFGVYSASAMTAVLITRCLLGTFLPLVTAPLVAAVGYGWAFMLLAAACLVLAPVSGLVWRYGGKWRQRSVYTRDA</sequence>
<dbReference type="EMBL" id="ML978080">
    <property type="protein sequence ID" value="KAF2008976.1"/>
    <property type="molecule type" value="Genomic_DNA"/>
</dbReference>
<dbReference type="GeneID" id="54292153"/>
<protein>
    <submittedName>
        <fullName evidence="8">MFS multidrug transporter-like protein</fullName>
    </submittedName>
</protein>
<evidence type="ECO:0000256" key="1">
    <source>
        <dbReference type="ARBA" id="ARBA00004141"/>
    </source>
</evidence>
<proteinExistence type="inferred from homology"/>
<evidence type="ECO:0000256" key="3">
    <source>
        <dbReference type="ARBA" id="ARBA00022989"/>
    </source>
</evidence>
<name>A0A6A5X7U3_9PLEO</name>
<evidence type="ECO:0000256" key="4">
    <source>
        <dbReference type="ARBA" id="ARBA00023136"/>
    </source>
</evidence>
<keyword evidence="3 6" id="KW-1133">Transmembrane helix</keyword>
<dbReference type="Proteomes" id="UP000799778">
    <property type="component" value="Unassembled WGS sequence"/>
</dbReference>
<dbReference type="SUPFAM" id="SSF103473">
    <property type="entry name" value="MFS general substrate transporter"/>
    <property type="match status" value="1"/>
</dbReference>
<dbReference type="GO" id="GO:0022857">
    <property type="term" value="F:transmembrane transporter activity"/>
    <property type="evidence" value="ECO:0007669"/>
    <property type="project" value="InterPro"/>
</dbReference>
<feature type="transmembrane region" description="Helical" evidence="6">
    <location>
        <begin position="164"/>
        <end position="183"/>
    </location>
</feature>
<feature type="transmembrane region" description="Helical" evidence="6">
    <location>
        <begin position="445"/>
        <end position="468"/>
    </location>
</feature>
<dbReference type="PROSITE" id="PS50850">
    <property type="entry name" value="MFS"/>
    <property type="match status" value="1"/>
</dbReference>
<dbReference type="OrthoDB" id="5296287at2759"/>
<dbReference type="GO" id="GO:0016020">
    <property type="term" value="C:membrane"/>
    <property type="evidence" value="ECO:0007669"/>
    <property type="project" value="UniProtKB-SubCell"/>
</dbReference>
<feature type="transmembrane region" description="Helical" evidence="6">
    <location>
        <begin position="38"/>
        <end position="65"/>
    </location>
</feature>
<keyword evidence="9" id="KW-1185">Reference proteome</keyword>